<dbReference type="InterPro" id="IPR027417">
    <property type="entry name" value="P-loop_NTPase"/>
</dbReference>
<evidence type="ECO:0000313" key="6">
    <source>
        <dbReference type="EMBL" id="GJM98189.1"/>
    </source>
</evidence>
<evidence type="ECO:0000256" key="2">
    <source>
        <dbReference type="ARBA" id="ARBA00023175"/>
    </source>
</evidence>
<evidence type="ECO:0000259" key="5">
    <source>
        <dbReference type="PROSITE" id="PS50067"/>
    </source>
</evidence>
<comment type="similarity">
    <text evidence="3">Belongs to the TRAFAC class myosin-kinesin ATPase superfamily. Kinesin family.</text>
</comment>
<dbReference type="GO" id="GO:0005524">
    <property type="term" value="F:ATP binding"/>
    <property type="evidence" value="ECO:0007669"/>
    <property type="project" value="InterPro"/>
</dbReference>
<organism evidence="6 7">
    <name type="scientific">Eleusine coracana subsp. coracana</name>
    <dbReference type="NCBI Taxonomy" id="191504"/>
    <lineage>
        <taxon>Eukaryota</taxon>
        <taxon>Viridiplantae</taxon>
        <taxon>Streptophyta</taxon>
        <taxon>Embryophyta</taxon>
        <taxon>Tracheophyta</taxon>
        <taxon>Spermatophyta</taxon>
        <taxon>Magnoliopsida</taxon>
        <taxon>Liliopsida</taxon>
        <taxon>Poales</taxon>
        <taxon>Poaceae</taxon>
        <taxon>PACMAD clade</taxon>
        <taxon>Chloridoideae</taxon>
        <taxon>Cynodonteae</taxon>
        <taxon>Eleusininae</taxon>
        <taxon>Eleusine</taxon>
    </lineage>
</organism>
<dbReference type="PROSITE" id="PS50067">
    <property type="entry name" value="KINESIN_MOTOR_2"/>
    <property type="match status" value="1"/>
</dbReference>
<dbReference type="GO" id="GO:0008017">
    <property type="term" value="F:microtubule binding"/>
    <property type="evidence" value="ECO:0007669"/>
    <property type="project" value="InterPro"/>
</dbReference>
<dbReference type="Gene3D" id="3.40.850.10">
    <property type="entry name" value="Kinesin motor domain"/>
    <property type="match status" value="2"/>
</dbReference>
<dbReference type="Proteomes" id="UP001054889">
    <property type="component" value="Unassembled WGS sequence"/>
</dbReference>
<sequence length="341" mass="37863">MTGPENATEKEWGVNYRALNDLFHISRNRGDTIMYEVSAQMIEIYNEQVRDLLGSNGPEKRYPFFFFYLQELVYRINYRIHRCGIVSAITLLLMKKSYAGGHAKTLMFVQINPDVSSYSETLSTLKFAERVSGVELGAAKANKEGKDIRELMEQLSLLKHKIAMKDEEINKFQLPRTQTPKARTAKRADSPLKHSSSSPGISSLGSKIQHRRTASGGKAMSISSRAFSDADNFSEISDRQSESGSMQSVDDTISQKGITGLPVLSIDEMAQNSADPDLSCFGYAESEERLSDISDSGLSMGTETDGSISSVVELTLFPEQEKPSSSMKEQENAPRTPNDRL</sequence>
<feature type="domain" description="Kinesin motor" evidence="5">
    <location>
        <begin position="1"/>
        <end position="61"/>
    </location>
</feature>
<evidence type="ECO:0000256" key="3">
    <source>
        <dbReference type="PROSITE-ProRule" id="PRU00283"/>
    </source>
</evidence>
<reference evidence="6" key="2">
    <citation type="submission" date="2021-12" db="EMBL/GenBank/DDBJ databases">
        <title>Resequencing data analysis of finger millet.</title>
        <authorList>
            <person name="Hatakeyama M."/>
            <person name="Aluri S."/>
            <person name="Balachadran M.T."/>
            <person name="Sivarajan S.R."/>
            <person name="Poveda L."/>
            <person name="Shimizu-Inatsugi R."/>
            <person name="Schlapbach R."/>
            <person name="Sreeman S.M."/>
            <person name="Shimizu K.K."/>
        </authorList>
    </citation>
    <scope>NUCLEOTIDE SEQUENCE</scope>
</reference>
<name>A0AAV5CJ75_ELECO</name>
<dbReference type="InterPro" id="IPR036961">
    <property type="entry name" value="Kinesin_motor_dom_sf"/>
</dbReference>
<keyword evidence="7" id="KW-1185">Reference proteome</keyword>
<dbReference type="AlphaFoldDB" id="A0AAV5CJ75"/>
<evidence type="ECO:0000256" key="1">
    <source>
        <dbReference type="ARBA" id="ARBA00022701"/>
    </source>
</evidence>
<evidence type="ECO:0000256" key="4">
    <source>
        <dbReference type="SAM" id="MobiDB-lite"/>
    </source>
</evidence>
<dbReference type="SMART" id="SM00129">
    <property type="entry name" value="KISc"/>
    <property type="match status" value="1"/>
</dbReference>
<keyword evidence="1" id="KW-0493">Microtubule</keyword>
<keyword evidence="2" id="KW-0505">Motor protein</keyword>
<dbReference type="GO" id="GO:0003777">
    <property type="term" value="F:microtubule motor activity"/>
    <property type="evidence" value="ECO:0007669"/>
    <property type="project" value="InterPro"/>
</dbReference>
<feature type="region of interest" description="Disordered" evidence="4">
    <location>
        <begin position="174"/>
        <end position="222"/>
    </location>
</feature>
<proteinExistence type="inferred from homology"/>
<evidence type="ECO:0000313" key="7">
    <source>
        <dbReference type="Proteomes" id="UP001054889"/>
    </source>
</evidence>
<comment type="caution">
    <text evidence="6">The sequence shown here is derived from an EMBL/GenBank/DDBJ whole genome shotgun (WGS) entry which is preliminary data.</text>
</comment>
<dbReference type="InterPro" id="IPR001752">
    <property type="entry name" value="Kinesin_motor_dom"/>
</dbReference>
<dbReference type="PANTHER" id="PTHR47972">
    <property type="entry name" value="KINESIN-LIKE PROTEIN KLP-3"/>
    <property type="match status" value="1"/>
</dbReference>
<feature type="region of interest" description="Disordered" evidence="4">
    <location>
        <begin position="319"/>
        <end position="341"/>
    </location>
</feature>
<dbReference type="GO" id="GO:0005874">
    <property type="term" value="C:microtubule"/>
    <property type="evidence" value="ECO:0007669"/>
    <property type="project" value="UniProtKB-KW"/>
</dbReference>
<protein>
    <recommendedName>
        <fullName evidence="5">Kinesin motor domain-containing protein</fullName>
    </recommendedName>
</protein>
<feature type="compositionally biased region" description="Low complexity" evidence="4">
    <location>
        <begin position="193"/>
        <end position="207"/>
    </location>
</feature>
<comment type="caution">
    <text evidence="3">Lacks conserved residue(s) required for the propagation of feature annotation.</text>
</comment>
<feature type="compositionally biased region" description="Basic and acidic residues" evidence="4">
    <location>
        <begin position="328"/>
        <end position="341"/>
    </location>
</feature>
<gene>
    <name evidence="6" type="primary">ga15176</name>
    <name evidence="6" type="ORF">PR202_ga15176</name>
</gene>
<accession>A0AAV5CJ75</accession>
<dbReference type="Pfam" id="PF00225">
    <property type="entry name" value="Kinesin"/>
    <property type="match status" value="2"/>
</dbReference>
<dbReference type="PANTHER" id="PTHR47972:SF49">
    <property type="entry name" value="KINESIN-LIKE PROTEIN KIN-14M"/>
    <property type="match status" value="1"/>
</dbReference>
<reference evidence="6" key="1">
    <citation type="journal article" date="2018" name="DNA Res.">
        <title>Multiple hybrid de novo genome assembly of finger millet, an orphan allotetraploid crop.</title>
        <authorList>
            <person name="Hatakeyama M."/>
            <person name="Aluri S."/>
            <person name="Balachadran M.T."/>
            <person name="Sivarajan S.R."/>
            <person name="Patrignani A."/>
            <person name="Gruter S."/>
            <person name="Poveda L."/>
            <person name="Shimizu-Inatsugi R."/>
            <person name="Baeten J."/>
            <person name="Francoijs K.J."/>
            <person name="Nataraja K.N."/>
            <person name="Reddy Y.A.N."/>
            <person name="Phadnis S."/>
            <person name="Ravikumar R.L."/>
            <person name="Schlapbach R."/>
            <person name="Sreeman S.M."/>
            <person name="Shimizu K.K."/>
        </authorList>
    </citation>
    <scope>NUCLEOTIDE SEQUENCE</scope>
</reference>
<dbReference type="GO" id="GO:0007018">
    <property type="term" value="P:microtubule-based movement"/>
    <property type="evidence" value="ECO:0007669"/>
    <property type="project" value="InterPro"/>
</dbReference>
<dbReference type="SUPFAM" id="SSF52540">
    <property type="entry name" value="P-loop containing nucleoside triphosphate hydrolases"/>
    <property type="match status" value="1"/>
</dbReference>
<dbReference type="EMBL" id="BQKI01000007">
    <property type="protein sequence ID" value="GJM98189.1"/>
    <property type="molecule type" value="Genomic_DNA"/>
</dbReference>
<dbReference type="InterPro" id="IPR027640">
    <property type="entry name" value="Kinesin-like_fam"/>
</dbReference>